<dbReference type="Pfam" id="PF06282">
    <property type="entry name" value="DUF1036"/>
    <property type="match status" value="1"/>
</dbReference>
<dbReference type="InterPro" id="IPR009380">
    <property type="entry name" value="DUF1036"/>
</dbReference>
<comment type="caution">
    <text evidence="1">The sequence shown here is derived from an EMBL/GenBank/DDBJ whole genome shotgun (WGS) entry which is preliminary data.</text>
</comment>
<dbReference type="Proteomes" id="UP001157914">
    <property type="component" value="Unassembled WGS sequence"/>
</dbReference>
<evidence type="ECO:0000313" key="2">
    <source>
        <dbReference type="Proteomes" id="UP001157914"/>
    </source>
</evidence>
<reference evidence="1 2" key="1">
    <citation type="submission" date="2017-05" db="EMBL/GenBank/DDBJ databases">
        <authorList>
            <person name="Varghese N."/>
            <person name="Submissions S."/>
        </authorList>
    </citation>
    <scope>NUCLEOTIDE SEQUENCE [LARGE SCALE GENOMIC DNA]</scope>
    <source>
        <strain evidence="1 2">DSM 15949</strain>
    </source>
</reference>
<proteinExistence type="predicted"/>
<protein>
    <submittedName>
        <fullName evidence="1">Uncharacterized membrane protein</fullName>
    </submittedName>
</protein>
<gene>
    <name evidence="1" type="ORF">SAMN06265374_1606</name>
</gene>
<organism evidence="1 2">
    <name type="scientific">Roseibium denhamense</name>
    <dbReference type="NCBI Taxonomy" id="76305"/>
    <lineage>
        <taxon>Bacteria</taxon>
        <taxon>Pseudomonadati</taxon>
        <taxon>Pseudomonadota</taxon>
        <taxon>Alphaproteobacteria</taxon>
        <taxon>Hyphomicrobiales</taxon>
        <taxon>Stappiaceae</taxon>
        <taxon>Roseibium</taxon>
    </lineage>
</organism>
<accession>A0ABY1NS06</accession>
<sequence>MQMPRYTSAFPGKANGQFRKTANCYNMTRSTEDRRLVCIELMCVHFFRRAAGIFKSAITGTFLLFAQAETASAGLRVCNGSVDLVNIAIGYETEDGLRTEGWWTVTANACSQLIQGRLTSDRYYLHVADGFGESRLAGDITLCIREEKFVLYDGDQCWQRGLIEADFFLVETDGTEDWTVLLSYD</sequence>
<name>A0ABY1NS06_9HYPH</name>
<evidence type="ECO:0000313" key="1">
    <source>
        <dbReference type="EMBL" id="SMP15590.1"/>
    </source>
</evidence>
<keyword evidence="2" id="KW-1185">Reference proteome</keyword>
<dbReference type="EMBL" id="FXTT01000002">
    <property type="protein sequence ID" value="SMP15590.1"/>
    <property type="molecule type" value="Genomic_DNA"/>
</dbReference>